<evidence type="ECO:0000313" key="2">
    <source>
        <dbReference type="Proteomes" id="UP000314294"/>
    </source>
</evidence>
<sequence length="67" mass="7234">MPCTGAIKTESTSGECEFSPFQIKKTSQSPVTQTSQVEEQETAMLGAALSSHGMQRATLSDPQHPYM</sequence>
<organism evidence="1 2">
    <name type="scientific">Liparis tanakae</name>
    <name type="common">Tanaka's snailfish</name>
    <dbReference type="NCBI Taxonomy" id="230148"/>
    <lineage>
        <taxon>Eukaryota</taxon>
        <taxon>Metazoa</taxon>
        <taxon>Chordata</taxon>
        <taxon>Craniata</taxon>
        <taxon>Vertebrata</taxon>
        <taxon>Euteleostomi</taxon>
        <taxon>Actinopterygii</taxon>
        <taxon>Neopterygii</taxon>
        <taxon>Teleostei</taxon>
        <taxon>Neoteleostei</taxon>
        <taxon>Acanthomorphata</taxon>
        <taxon>Eupercaria</taxon>
        <taxon>Perciformes</taxon>
        <taxon>Cottioidei</taxon>
        <taxon>Cottales</taxon>
        <taxon>Liparidae</taxon>
        <taxon>Liparis</taxon>
    </lineage>
</organism>
<comment type="caution">
    <text evidence="1">The sequence shown here is derived from an EMBL/GenBank/DDBJ whole genome shotgun (WGS) entry which is preliminary data.</text>
</comment>
<protein>
    <submittedName>
        <fullName evidence="1">Uncharacterized protein</fullName>
    </submittedName>
</protein>
<dbReference type="Proteomes" id="UP000314294">
    <property type="component" value="Unassembled WGS sequence"/>
</dbReference>
<evidence type="ECO:0000313" key="1">
    <source>
        <dbReference type="EMBL" id="TNN35792.1"/>
    </source>
</evidence>
<accession>A0A4Z2F5L7</accession>
<dbReference type="EMBL" id="SRLO01001708">
    <property type="protein sequence ID" value="TNN35792.1"/>
    <property type="molecule type" value="Genomic_DNA"/>
</dbReference>
<reference evidence="1 2" key="1">
    <citation type="submission" date="2019-03" db="EMBL/GenBank/DDBJ databases">
        <title>First draft genome of Liparis tanakae, snailfish: a comprehensive survey of snailfish specific genes.</title>
        <authorList>
            <person name="Kim W."/>
            <person name="Song I."/>
            <person name="Jeong J.-H."/>
            <person name="Kim D."/>
            <person name="Kim S."/>
            <person name="Ryu S."/>
            <person name="Song J.Y."/>
            <person name="Lee S.K."/>
        </authorList>
    </citation>
    <scope>NUCLEOTIDE SEQUENCE [LARGE SCALE GENOMIC DNA]</scope>
    <source>
        <tissue evidence="1">Muscle</tissue>
    </source>
</reference>
<name>A0A4Z2F5L7_9TELE</name>
<proteinExistence type="predicted"/>
<gene>
    <name evidence="1" type="ORF">EYF80_054046</name>
</gene>
<dbReference type="AlphaFoldDB" id="A0A4Z2F5L7"/>
<keyword evidence="2" id="KW-1185">Reference proteome</keyword>